<gene>
    <name evidence="2" type="ORF">AWC22_19670</name>
</gene>
<dbReference type="STRING" id="486698.AWC22_19670"/>
<dbReference type="Proteomes" id="UP000193087">
    <property type="component" value="Unassembled WGS sequence"/>
</dbReference>
<keyword evidence="3" id="KW-1185">Reference proteome</keyword>
<evidence type="ECO:0000313" key="2">
    <source>
        <dbReference type="EMBL" id="ORW78629.1"/>
    </source>
</evidence>
<proteinExistence type="predicted"/>
<dbReference type="OrthoDB" id="4723461at2"/>
<dbReference type="AlphaFoldDB" id="A0A1X2CTE0"/>
<accession>A0A1X2CTE0</accession>
<reference evidence="2 3" key="1">
    <citation type="submission" date="2016-01" db="EMBL/GenBank/DDBJ databases">
        <title>The new phylogeny of the genus Mycobacterium.</title>
        <authorList>
            <person name="Tarcisio F."/>
            <person name="Conor M."/>
            <person name="Antonella G."/>
            <person name="Elisabetta G."/>
            <person name="Giulia F.S."/>
            <person name="Sara T."/>
            <person name="Anna F."/>
            <person name="Clotilde B."/>
            <person name="Roberto B."/>
            <person name="Veronica D.S."/>
            <person name="Fabio R."/>
            <person name="Monica P."/>
            <person name="Olivier J."/>
            <person name="Enrico T."/>
            <person name="Nicola S."/>
        </authorList>
    </citation>
    <scope>NUCLEOTIDE SEQUENCE [LARGE SCALE GENOMIC DNA]</scope>
    <source>
        <strain evidence="2 3">DSM 45176</strain>
    </source>
</reference>
<sequence length="171" mass="19017">MCPSTEPTESQREFAADVLQNLLRRIAENNNGGRYTFLVSHAWTEGSTIFLVYTAPPSDITWGLVRDTRESLIDPGPWNTADDPALYYYLLDLEGIQPTGSSSHPGGPDTIAWLGDQRQGLPERLSDIPVSYRHTPPPIPAAETRQKAPPVIEPRWYANPPLGAHRLRSTD</sequence>
<comment type="caution">
    <text evidence="2">The sequence shown here is derived from an EMBL/GenBank/DDBJ whole genome shotgun (WGS) entry which is preliminary data.</text>
</comment>
<name>A0A1X2CTE0_9MYCO</name>
<dbReference type="EMBL" id="LQPQ01000080">
    <property type="protein sequence ID" value="ORW78629.1"/>
    <property type="molecule type" value="Genomic_DNA"/>
</dbReference>
<evidence type="ECO:0000256" key="1">
    <source>
        <dbReference type="SAM" id="MobiDB-lite"/>
    </source>
</evidence>
<evidence type="ECO:0000313" key="3">
    <source>
        <dbReference type="Proteomes" id="UP000193087"/>
    </source>
</evidence>
<protein>
    <submittedName>
        <fullName evidence="2">Uncharacterized protein</fullName>
    </submittedName>
</protein>
<organism evidence="2 3">
    <name type="scientific">Mycobacterium riyadhense</name>
    <dbReference type="NCBI Taxonomy" id="486698"/>
    <lineage>
        <taxon>Bacteria</taxon>
        <taxon>Bacillati</taxon>
        <taxon>Actinomycetota</taxon>
        <taxon>Actinomycetes</taxon>
        <taxon>Mycobacteriales</taxon>
        <taxon>Mycobacteriaceae</taxon>
        <taxon>Mycobacterium</taxon>
    </lineage>
</organism>
<feature type="region of interest" description="Disordered" evidence="1">
    <location>
        <begin position="128"/>
        <end position="171"/>
    </location>
</feature>